<feature type="compositionally biased region" description="Low complexity" evidence="10">
    <location>
        <begin position="442"/>
        <end position="457"/>
    </location>
</feature>
<feature type="region of interest" description="Disordered" evidence="10">
    <location>
        <begin position="1"/>
        <end position="134"/>
    </location>
</feature>
<protein>
    <recommendedName>
        <fullName evidence="11">C2H2-type domain-containing protein</fullName>
    </recommendedName>
</protein>
<feature type="region of interest" description="Disordered" evidence="10">
    <location>
        <begin position="211"/>
        <end position="249"/>
    </location>
</feature>
<feature type="region of interest" description="Disordered" evidence="10">
    <location>
        <begin position="313"/>
        <end position="332"/>
    </location>
</feature>
<evidence type="ECO:0000256" key="5">
    <source>
        <dbReference type="ARBA" id="ARBA00022833"/>
    </source>
</evidence>
<dbReference type="GO" id="GO:0051701">
    <property type="term" value="P:biological process involved in interaction with host"/>
    <property type="evidence" value="ECO:0007669"/>
    <property type="project" value="UniProtKB-ARBA"/>
</dbReference>
<feature type="compositionally biased region" description="Basic and acidic residues" evidence="10">
    <location>
        <begin position="404"/>
        <end position="416"/>
    </location>
</feature>
<feature type="compositionally biased region" description="Polar residues" evidence="10">
    <location>
        <begin position="610"/>
        <end position="626"/>
    </location>
</feature>
<dbReference type="SUPFAM" id="SSF57667">
    <property type="entry name" value="beta-beta-alpha zinc fingers"/>
    <property type="match status" value="1"/>
</dbReference>
<dbReference type="PROSITE" id="PS50157">
    <property type="entry name" value="ZINC_FINGER_C2H2_2"/>
    <property type="match status" value="2"/>
</dbReference>
<feature type="domain" description="C2H2-type" evidence="11">
    <location>
        <begin position="136"/>
        <end position="166"/>
    </location>
</feature>
<evidence type="ECO:0000256" key="1">
    <source>
        <dbReference type="ARBA" id="ARBA00004123"/>
    </source>
</evidence>
<keyword evidence="4 9" id="KW-0863">Zinc-finger</keyword>
<proteinExistence type="predicted"/>
<dbReference type="Gene3D" id="3.30.160.60">
    <property type="entry name" value="Classic Zinc Finger"/>
    <property type="match status" value="2"/>
</dbReference>
<evidence type="ECO:0000256" key="4">
    <source>
        <dbReference type="ARBA" id="ARBA00022771"/>
    </source>
</evidence>
<dbReference type="AlphaFoldDB" id="A0A4V4IYY3"/>
<name>A0A4V4IYY3_AURPU</name>
<sequence>MSNTRNSTRPMLAPGSRKRSGSTTDDYQPTTPRLNARFSDHPAEEILAEESTSNTPTRGTFKFPADNSIGSEQHGDNTGVTRENSRRSVHSHQSSDSQDIDMGDDDDDGHDQAGSDNESDDDEKPSRKKKKKGQRFYCTDFPPCNLSFTRSEHLARHIRKHTGERPFECHCSRRFSRLDNLRQHAQTVHVNEEIPGDSLAATGTRFQRQIRTDRVRPPNVRPRASTASSGGHGHGAYSRGHSRNLSASSVLSTTSSLAMSDIGESRSRPSPLMLNQDPVARARLSLDTFNPAIPNNGPQFGYYQQAASGYSSPTSSTFSTGEGSPRFQATMQSPSLPIARSSFYNGSRTPSRRLSVPSGISPYSPQTATYQPLYFAPLPSGPTPQYSNTNSMVASPTASTFSHQRRESDAELEWRRRTWHPGTHASYASRPATSGLAYNQTPDDAAPAASSQPAASQITRLPGIESFDHAPPPAAPARNVTSPMQVDSGRRPSVVSGPVEVSASVPGDRRSTGWEHNLHHNLNRLEIAQASTHPPVDPSRILPSQRPTTAPHSGLHQQPAPGYALPQLQPPVDTRHAADERANKRQGWYGGPMGPPQGSQPIMIAHRTSPESSSSEGIPTPSTSQGRELHPAIMHANGMVELQPHDAVLTDEQRALQAQFQGKPEPIRADSGFHSYVHMPGQAPNVYMMQAGHNMQMQQSPEWRPAPVNQRANPDMGRLEALVAVATSENRAVEHRR</sequence>
<keyword evidence="3" id="KW-0677">Repeat</keyword>
<dbReference type="GO" id="GO:0000981">
    <property type="term" value="F:DNA-binding transcription factor activity, RNA polymerase II-specific"/>
    <property type="evidence" value="ECO:0007669"/>
    <property type="project" value="TreeGrafter"/>
</dbReference>
<evidence type="ECO:0000256" key="9">
    <source>
        <dbReference type="PROSITE-ProRule" id="PRU00042"/>
    </source>
</evidence>
<keyword evidence="2" id="KW-0479">Metal-binding</keyword>
<feature type="compositionally biased region" description="Polar residues" evidence="10">
    <location>
        <begin position="383"/>
        <end position="402"/>
    </location>
</feature>
<dbReference type="EMBL" id="QZAS01000036">
    <property type="protein sequence ID" value="THX02838.1"/>
    <property type="molecule type" value="Genomic_DNA"/>
</dbReference>
<feature type="compositionally biased region" description="Low complexity" evidence="10">
    <location>
        <begin position="313"/>
        <end position="324"/>
    </location>
</feature>
<dbReference type="InterPro" id="IPR036236">
    <property type="entry name" value="Znf_C2H2_sf"/>
</dbReference>
<dbReference type="PANTHER" id="PTHR19818:SF139">
    <property type="entry name" value="PAIR-RULE PROTEIN ODD-PAIRED"/>
    <property type="match status" value="1"/>
</dbReference>
<feature type="compositionally biased region" description="Basic and acidic residues" evidence="10">
    <location>
        <begin position="573"/>
        <end position="583"/>
    </location>
</feature>
<feature type="region of interest" description="Disordered" evidence="10">
    <location>
        <begin position="532"/>
        <end position="627"/>
    </location>
</feature>
<feature type="domain" description="C2H2-type" evidence="11">
    <location>
        <begin position="167"/>
        <end position="194"/>
    </location>
</feature>
<evidence type="ECO:0000256" key="3">
    <source>
        <dbReference type="ARBA" id="ARBA00022737"/>
    </source>
</evidence>
<accession>A0A4V4IYY3</accession>
<evidence type="ECO:0000256" key="8">
    <source>
        <dbReference type="ARBA" id="ARBA00023242"/>
    </source>
</evidence>
<dbReference type="GO" id="GO:0008270">
    <property type="term" value="F:zinc ion binding"/>
    <property type="evidence" value="ECO:0007669"/>
    <property type="project" value="UniProtKB-KW"/>
</dbReference>
<gene>
    <name evidence="12" type="ORF">D6D13_08013</name>
</gene>
<comment type="caution">
    <text evidence="12">The sequence shown here is derived from an EMBL/GenBank/DDBJ whole genome shotgun (WGS) entry which is preliminary data.</text>
</comment>
<evidence type="ECO:0000259" key="11">
    <source>
        <dbReference type="PROSITE" id="PS50157"/>
    </source>
</evidence>
<evidence type="ECO:0000256" key="6">
    <source>
        <dbReference type="ARBA" id="ARBA00023015"/>
    </source>
</evidence>
<dbReference type="GO" id="GO:0005634">
    <property type="term" value="C:nucleus"/>
    <property type="evidence" value="ECO:0007669"/>
    <property type="project" value="UniProtKB-SubCell"/>
</dbReference>
<feature type="compositionally biased region" description="Acidic residues" evidence="10">
    <location>
        <begin position="98"/>
        <end position="109"/>
    </location>
</feature>
<dbReference type="GO" id="GO:0000978">
    <property type="term" value="F:RNA polymerase II cis-regulatory region sequence-specific DNA binding"/>
    <property type="evidence" value="ECO:0007669"/>
    <property type="project" value="TreeGrafter"/>
</dbReference>
<feature type="region of interest" description="Disordered" evidence="10">
    <location>
        <begin position="381"/>
        <end position="515"/>
    </location>
</feature>
<evidence type="ECO:0000256" key="2">
    <source>
        <dbReference type="ARBA" id="ARBA00022723"/>
    </source>
</evidence>
<dbReference type="GO" id="GO:0045944">
    <property type="term" value="P:positive regulation of transcription by RNA polymerase II"/>
    <property type="evidence" value="ECO:0007669"/>
    <property type="project" value="UniProtKB-ARBA"/>
</dbReference>
<dbReference type="FunFam" id="3.30.160.60:FF:000606">
    <property type="entry name" value="C2H2 transcription factor, putative"/>
    <property type="match status" value="1"/>
</dbReference>
<comment type="subcellular location">
    <subcellularLocation>
        <location evidence="1">Nucleus</location>
    </subcellularLocation>
</comment>
<evidence type="ECO:0000256" key="10">
    <source>
        <dbReference type="SAM" id="MobiDB-lite"/>
    </source>
</evidence>
<organism evidence="12">
    <name type="scientific">Aureobasidium pullulans</name>
    <name type="common">Black yeast</name>
    <name type="synonym">Pullularia pullulans</name>
    <dbReference type="NCBI Taxonomy" id="5580"/>
    <lineage>
        <taxon>Eukaryota</taxon>
        <taxon>Fungi</taxon>
        <taxon>Dikarya</taxon>
        <taxon>Ascomycota</taxon>
        <taxon>Pezizomycotina</taxon>
        <taxon>Dothideomycetes</taxon>
        <taxon>Dothideomycetidae</taxon>
        <taxon>Dothideales</taxon>
        <taxon>Saccotheciaceae</taxon>
        <taxon>Aureobasidium</taxon>
    </lineage>
</organism>
<feature type="compositionally biased region" description="Polar residues" evidence="10">
    <location>
        <begin position="68"/>
        <end position="82"/>
    </location>
</feature>
<evidence type="ECO:0000313" key="12">
    <source>
        <dbReference type="EMBL" id="THX02838.1"/>
    </source>
</evidence>
<keyword evidence="6" id="KW-0805">Transcription regulation</keyword>
<dbReference type="PANTHER" id="PTHR19818">
    <property type="entry name" value="ZINC FINGER PROTEIN ZIC AND GLI"/>
    <property type="match status" value="1"/>
</dbReference>
<keyword evidence="8" id="KW-0539">Nucleus</keyword>
<evidence type="ECO:0000256" key="7">
    <source>
        <dbReference type="ARBA" id="ARBA00023163"/>
    </source>
</evidence>
<feature type="compositionally biased region" description="Polar residues" evidence="10">
    <location>
        <begin position="21"/>
        <end position="33"/>
    </location>
</feature>
<keyword evidence="5" id="KW-0862">Zinc</keyword>
<dbReference type="FunFam" id="3.30.160.60:FF:000758">
    <property type="entry name" value="C2H2 transcription factor, putative"/>
    <property type="match status" value="1"/>
</dbReference>
<feature type="compositionally biased region" description="Low complexity" evidence="10">
    <location>
        <begin position="223"/>
        <end position="249"/>
    </location>
</feature>
<keyword evidence="7" id="KW-0804">Transcription</keyword>
<dbReference type="InterPro" id="IPR050329">
    <property type="entry name" value="GLI_C2H2-zinc-finger"/>
</dbReference>
<dbReference type="InterPro" id="IPR013087">
    <property type="entry name" value="Znf_C2H2_type"/>
</dbReference>
<reference evidence="12" key="1">
    <citation type="submission" date="2018-10" db="EMBL/GenBank/DDBJ databases">
        <title>Fifty Aureobasidium pullulans genomes reveal a recombining polyextremotolerant generalist.</title>
        <authorList>
            <person name="Gostincar C."/>
            <person name="Turk M."/>
            <person name="Zajc J."/>
            <person name="Gunde-Cimerman N."/>
        </authorList>
    </citation>
    <scope>NUCLEOTIDE SEQUENCE [LARGE SCALE GENOMIC DNA]</scope>
    <source>
        <strain evidence="12">EXF-10085</strain>
    </source>
</reference>